<dbReference type="EMBL" id="MDEI01000022">
    <property type="protein sequence ID" value="PPU66180.1"/>
    <property type="molecule type" value="Genomic_DNA"/>
</dbReference>
<keyword evidence="2" id="KW-1185">Reference proteome</keyword>
<dbReference type="Pfam" id="PF19930">
    <property type="entry name" value="DUF6393"/>
    <property type="match status" value="1"/>
</dbReference>
<accession>A0A2S7CXA6</accession>
<proteinExistence type="predicted"/>
<dbReference type="OrthoDB" id="6950614at2"/>
<sequence length="97" mass="10697">MLDEMYASPRPLRFEQIDVSSIASKYIPLGTAKAAVLEMFGNSPTSRIVVDTARKLIVRDNTGQAMLDPDARSILMTFSLDSSGKVTHIDAVYFKSQ</sequence>
<dbReference type="Proteomes" id="UP000238191">
    <property type="component" value="Unassembled WGS sequence"/>
</dbReference>
<dbReference type="InterPro" id="IPR045656">
    <property type="entry name" value="DUF6393"/>
</dbReference>
<protein>
    <submittedName>
        <fullName evidence="1">Uncharacterized protein</fullName>
    </submittedName>
</protein>
<gene>
    <name evidence="1" type="ORF">XpiCFBP4643_19405</name>
</gene>
<name>A0A2S7CXA6_9XANT</name>
<evidence type="ECO:0000313" key="2">
    <source>
        <dbReference type="Proteomes" id="UP000238191"/>
    </source>
</evidence>
<organism evidence="1 2">
    <name type="scientific">Xanthomonas pisi</name>
    <dbReference type="NCBI Taxonomy" id="56457"/>
    <lineage>
        <taxon>Bacteria</taxon>
        <taxon>Pseudomonadati</taxon>
        <taxon>Pseudomonadota</taxon>
        <taxon>Gammaproteobacteria</taxon>
        <taxon>Lysobacterales</taxon>
        <taxon>Lysobacteraceae</taxon>
        <taxon>Xanthomonas</taxon>
    </lineage>
</organism>
<reference evidence="2" key="1">
    <citation type="submission" date="2016-08" db="EMBL/GenBank/DDBJ databases">
        <authorList>
            <person name="Merda D."/>
            <person name="Briand M."/>
            <person name="Taghouti G."/>
            <person name="Carrere S."/>
            <person name="Gouzy J."/>
            <person name="Portier P."/>
            <person name="Jacques M.-A."/>
            <person name="Fischer-Le Saux M."/>
        </authorList>
    </citation>
    <scope>NUCLEOTIDE SEQUENCE [LARGE SCALE GENOMIC DNA]</scope>
    <source>
        <strain evidence="2">CFBP4643</strain>
    </source>
</reference>
<evidence type="ECO:0000313" key="1">
    <source>
        <dbReference type="EMBL" id="PPU66180.1"/>
    </source>
</evidence>
<dbReference type="AlphaFoldDB" id="A0A2S7CXA6"/>
<comment type="caution">
    <text evidence="1">The sequence shown here is derived from an EMBL/GenBank/DDBJ whole genome shotgun (WGS) entry which is preliminary data.</text>
</comment>